<keyword evidence="4" id="KW-1185">Reference proteome</keyword>
<comment type="caution">
    <text evidence="3">The sequence shown here is derived from an EMBL/GenBank/DDBJ whole genome shotgun (WGS) entry which is preliminary data.</text>
</comment>
<evidence type="ECO:0000313" key="4">
    <source>
        <dbReference type="Proteomes" id="UP001151760"/>
    </source>
</evidence>
<organism evidence="3 4">
    <name type="scientific">Tanacetum coccineum</name>
    <dbReference type="NCBI Taxonomy" id="301880"/>
    <lineage>
        <taxon>Eukaryota</taxon>
        <taxon>Viridiplantae</taxon>
        <taxon>Streptophyta</taxon>
        <taxon>Embryophyta</taxon>
        <taxon>Tracheophyta</taxon>
        <taxon>Spermatophyta</taxon>
        <taxon>Magnoliopsida</taxon>
        <taxon>eudicotyledons</taxon>
        <taxon>Gunneridae</taxon>
        <taxon>Pentapetalae</taxon>
        <taxon>asterids</taxon>
        <taxon>campanulids</taxon>
        <taxon>Asterales</taxon>
        <taxon>Asteraceae</taxon>
        <taxon>Asteroideae</taxon>
        <taxon>Anthemideae</taxon>
        <taxon>Anthemidinae</taxon>
        <taxon>Tanacetum</taxon>
    </lineage>
</organism>
<feature type="region of interest" description="Disordered" evidence="2">
    <location>
        <begin position="1"/>
        <end position="37"/>
    </location>
</feature>
<sequence>MAESSNPTPISSPPEVVPKEEPVTLDRPESPNPFLPAYQVDFTFDQITFNTNNEKVPKGKKHRAISGLRRKQSSKHTSESKTKASKSKTSQSDKETQSNLAKDKSPSHPSVSIPMDAELHKEDQQAAGGPTSLRVTSEEGAILQGMDKGTKNYAPDHIFAGTNPSVLVDSTKFGRDGLTTNHTKTGATKDMRFAFMDTDSNEDEPIIVLLLKSLNLKLKQEKDKAEAEVAFLNAKPLYPNVNQLTELLVPSIKLEISKLLSSHEFSSSLPDELKELPLKINALSREVKEPTLDSEESWYEMHVEEQEHKKSERETLQVLHNTA</sequence>
<feature type="compositionally biased region" description="Basic and acidic residues" evidence="2">
    <location>
        <begin position="17"/>
        <end position="29"/>
    </location>
</feature>
<proteinExistence type="predicted"/>
<evidence type="ECO:0000256" key="1">
    <source>
        <dbReference type="SAM" id="Coils"/>
    </source>
</evidence>
<feature type="compositionally biased region" description="Basic residues" evidence="2">
    <location>
        <begin position="58"/>
        <end position="74"/>
    </location>
</feature>
<protein>
    <submittedName>
        <fullName evidence="3">Uncharacterized protein</fullName>
    </submittedName>
</protein>
<gene>
    <name evidence="3" type="ORF">Tco_1019053</name>
</gene>
<evidence type="ECO:0000256" key="2">
    <source>
        <dbReference type="SAM" id="MobiDB-lite"/>
    </source>
</evidence>
<dbReference type="Proteomes" id="UP001151760">
    <property type="component" value="Unassembled WGS sequence"/>
</dbReference>
<feature type="compositionally biased region" description="Basic and acidic residues" evidence="2">
    <location>
        <begin position="91"/>
        <end position="106"/>
    </location>
</feature>
<reference evidence="3" key="1">
    <citation type="journal article" date="2022" name="Int. J. Mol. Sci.">
        <title>Draft Genome of Tanacetum Coccineum: Genomic Comparison of Closely Related Tanacetum-Family Plants.</title>
        <authorList>
            <person name="Yamashiro T."/>
            <person name="Shiraishi A."/>
            <person name="Nakayama K."/>
            <person name="Satake H."/>
        </authorList>
    </citation>
    <scope>NUCLEOTIDE SEQUENCE</scope>
</reference>
<evidence type="ECO:0000313" key="3">
    <source>
        <dbReference type="EMBL" id="GJT67573.1"/>
    </source>
</evidence>
<dbReference type="EMBL" id="BQNB010017821">
    <property type="protein sequence ID" value="GJT67573.1"/>
    <property type="molecule type" value="Genomic_DNA"/>
</dbReference>
<feature type="coiled-coil region" evidence="1">
    <location>
        <begin position="208"/>
        <end position="235"/>
    </location>
</feature>
<feature type="region of interest" description="Disordered" evidence="2">
    <location>
        <begin position="49"/>
        <end position="113"/>
    </location>
</feature>
<reference evidence="3" key="2">
    <citation type="submission" date="2022-01" db="EMBL/GenBank/DDBJ databases">
        <authorList>
            <person name="Yamashiro T."/>
            <person name="Shiraishi A."/>
            <person name="Satake H."/>
            <person name="Nakayama K."/>
        </authorList>
    </citation>
    <scope>NUCLEOTIDE SEQUENCE</scope>
</reference>
<accession>A0ABQ5FW35</accession>
<name>A0ABQ5FW35_9ASTR</name>
<keyword evidence="1" id="KW-0175">Coiled coil</keyword>